<keyword evidence="2" id="KW-1133">Transmembrane helix</keyword>
<evidence type="ECO:0000259" key="3">
    <source>
        <dbReference type="SMART" id="SM00331"/>
    </source>
</evidence>
<evidence type="ECO:0000256" key="2">
    <source>
        <dbReference type="SAM" id="Phobius"/>
    </source>
</evidence>
<dbReference type="PANTHER" id="PTHR43156">
    <property type="entry name" value="STAGE II SPORULATION PROTEIN E-RELATED"/>
    <property type="match status" value="1"/>
</dbReference>
<feature type="transmembrane region" description="Helical" evidence="2">
    <location>
        <begin position="144"/>
        <end position="164"/>
    </location>
</feature>
<accession>A0A3E2B4D6</accession>
<gene>
    <name evidence="4" type="ORF">DV520_05295</name>
</gene>
<dbReference type="GO" id="GO:0016791">
    <property type="term" value="F:phosphatase activity"/>
    <property type="evidence" value="ECO:0007669"/>
    <property type="project" value="TreeGrafter"/>
</dbReference>
<keyword evidence="1" id="KW-0378">Hydrolase</keyword>
<dbReference type="Pfam" id="PF19732">
    <property type="entry name" value="SpoIIE_N"/>
    <property type="match status" value="1"/>
</dbReference>
<keyword evidence="2" id="KW-0812">Transmembrane</keyword>
<dbReference type="PANTHER" id="PTHR43156:SF2">
    <property type="entry name" value="STAGE II SPORULATION PROTEIN E"/>
    <property type="match status" value="1"/>
</dbReference>
<feature type="transmembrane region" description="Helical" evidence="2">
    <location>
        <begin position="270"/>
        <end position="287"/>
    </location>
</feature>
<dbReference type="OrthoDB" id="9763774at2"/>
<protein>
    <submittedName>
        <fullName evidence="4">Stage II sporulation protein E</fullName>
    </submittedName>
</protein>
<feature type="transmembrane region" description="Helical" evidence="2">
    <location>
        <begin position="90"/>
        <end position="109"/>
    </location>
</feature>
<dbReference type="SUPFAM" id="SSF81606">
    <property type="entry name" value="PP2C-like"/>
    <property type="match status" value="1"/>
</dbReference>
<dbReference type="SMART" id="SM00331">
    <property type="entry name" value="PP2C_SIG"/>
    <property type="match status" value="1"/>
</dbReference>
<feature type="transmembrane region" description="Helical" evidence="2">
    <location>
        <begin position="184"/>
        <end position="203"/>
    </location>
</feature>
<keyword evidence="2" id="KW-0472">Membrane</keyword>
<feature type="domain" description="PPM-type phosphatase" evidence="3">
    <location>
        <begin position="563"/>
        <end position="770"/>
    </location>
</feature>
<dbReference type="GeneID" id="97995150"/>
<evidence type="ECO:0000313" key="4">
    <source>
        <dbReference type="EMBL" id="RFT06867.1"/>
    </source>
</evidence>
<feature type="transmembrane region" description="Helical" evidence="2">
    <location>
        <begin position="115"/>
        <end position="132"/>
    </location>
</feature>
<comment type="caution">
    <text evidence="4">The sequence shown here is derived from an EMBL/GenBank/DDBJ whole genome shotgun (WGS) entry which is preliminary data.</text>
</comment>
<dbReference type="AlphaFoldDB" id="A0A3E2B4D6"/>
<reference evidence="4 5" key="1">
    <citation type="submission" date="2018-07" db="EMBL/GenBank/DDBJ databases">
        <title>GABA Modulating Bacteria of the Human Gut Microbiota.</title>
        <authorList>
            <person name="Strandwitz P."/>
            <person name="Kim K.H."/>
            <person name="Terekhova D."/>
            <person name="Liu J.K."/>
            <person name="Sharma A."/>
            <person name="Levering J."/>
            <person name="Mcdonald D."/>
            <person name="Dietrich D."/>
            <person name="Ramadhar T.R."/>
            <person name="Lekbua A."/>
            <person name="Mroue N."/>
            <person name="Liston C."/>
            <person name="Stewart E.J."/>
            <person name="Dubin M.J."/>
            <person name="Zengler K."/>
            <person name="Knight R."/>
            <person name="Gilbert J.A."/>
            <person name="Clardy J."/>
            <person name="Lewis K."/>
        </authorList>
    </citation>
    <scope>NUCLEOTIDE SEQUENCE [LARGE SCALE GENOMIC DNA]</scope>
    <source>
        <strain evidence="4 5">KLE1738</strain>
    </source>
</reference>
<dbReference type="RefSeq" id="WP_117142030.1">
    <property type="nucleotide sequence ID" value="NZ_CAKXKJ010000006.1"/>
</dbReference>
<dbReference type="InterPro" id="IPR052016">
    <property type="entry name" value="Bact_Sigma-Reg"/>
</dbReference>
<feature type="transmembrane region" description="Helical" evidence="2">
    <location>
        <begin position="55"/>
        <end position="83"/>
    </location>
</feature>
<evidence type="ECO:0000313" key="5">
    <source>
        <dbReference type="Proteomes" id="UP000260649"/>
    </source>
</evidence>
<organism evidence="4 5">
    <name type="scientific">Evtepia gabavorous</name>
    <dbReference type="NCBI Taxonomy" id="2211183"/>
    <lineage>
        <taxon>Bacteria</taxon>
        <taxon>Bacillati</taxon>
        <taxon>Bacillota</taxon>
        <taxon>Clostridia</taxon>
        <taxon>Eubacteriales</taxon>
        <taxon>Evtepia</taxon>
    </lineage>
</organism>
<dbReference type="InterPro" id="IPR001932">
    <property type="entry name" value="PPM-type_phosphatase-like_dom"/>
</dbReference>
<dbReference type="Gene3D" id="3.60.40.10">
    <property type="entry name" value="PPM-type phosphatase domain"/>
    <property type="match status" value="1"/>
</dbReference>
<sequence length="776" mass="83582">MATKERAGGRLLRFPRRDTVNLSRRAFMGMAEAGVGFLLGAVLSGAEIFGLYSPFGVAAVAAAGSGISGFCTLAGACLGYLCLEGMTDGMRYAASAILTYSVAFAFYDAKFYKRAWFMPAIAAVLSALTGIICRGGEGWYGEDLVYFVTEVLFTGAAAYGYRIIFTQWPEALDGPRNLTPRQSIGLMMLAGTVLMALARVEILGTFSMGRLLAAVGVMLAARKGVGEGVLAGACAGVALDLASGEQPYYSMVFALAGLACGLCKGTRKIVAALVYVLTCFVAVLWSWDGGLHVGLPMEAVVGAIVFLVLPVRPKKEQALPAAPGAGRGPDLESSRQAISRKMGEMASAFHALYDTVQETLHPESANTENPAEIFTSTADKVCAKCVLRTTCWQKEYQDTRRAFNDATGPILERGRALATDFSGQFSARCVHFPELLGEVNRQLTAFLRRRQALRRTWQTRSALCSQYARLDKFMRSAATELSTGLTPDLPRQEKLDGFLRSMNLSGGVVYYDKEGRLRVEVPAAEELKTRSARRELAEILGTPLREGEEENNRILFAQAEPFRATAALAGAPRQGEPVSGDTGIWFRREDGMLFLLLCDGMGSGPGAKQESAQAAKLIERFLRAGMDPAEAVETVSSALSLRGEAGGSTTIDLLSVDLFTGRCCVHKQGAAPTYVRRGRQIKCAVGSSLPAGIVTGEQAKPDVHRFRGEQGDWIVMVTDGILCGREDIWIRDLMTAYQGDSPSDLAQRILQQSEEICQGEDDGTVLAVHLERGKEG</sequence>
<dbReference type="InterPro" id="IPR036457">
    <property type="entry name" value="PPM-type-like_dom_sf"/>
</dbReference>
<dbReference type="EMBL" id="QQRQ01000006">
    <property type="protein sequence ID" value="RFT06867.1"/>
    <property type="molecule type" value="Genomic_DNA"/>
</dbReference>
<name>A0A3E2B4D6_9FIRM</name>
<dbReference type="Proteomes" id="UP000260649">
    <property type="component" value="Unassembled WGS sequence"/>
</dbReference>
<dbReference type="Pfam" id="PF07228">
    <property type="entry name" value="SpoIIE"/>
    <property type="match status" value="1"/>
</dbReference>
<dbReference type="InterPro" id="IPR045768">
    <property type="entry name" value="SpoIIE_N"/>
</dbReference>
<proteinExistence type="predicted"/>
<keyword evidence="5" id="KW-1185">Reference proteome</keyword>
<feature type="transmembrane region" description="Helical" evidence="2">
    <location>
        <begin position="26"/>
        <end position="49"/>
    </location>
</feature>
<evidence type="ECO:0000256" key="1">
    <source>
        <dbReference type="ARBA" id="ARBA00022801"/>
    </source>
</evidence>